<dbReference type="PANTHER" id="PTHR21072:SF13">
    <property type="entry name" value="GPI TRANSAMIDASE COMPONENT PIG-S"/>
    <property type="match status" value="1"/>
</dbReference>
<dbReference type="Proteomes" id="UP000053201">
    <property type="component" value="Unassembled WGS sequence"/>
</dbReference>
<keyword evidence="12" id="KW-1185">Reference proteome</keyword>
<dbReference type="AlphaFoldDB" id="A0A0L0H8S0"/>
<evidence type="ECO:0000256" key="2">
    <source>
        <dbReference type="ARBA" id="ARBA00004687"/>
    </source>
</evidence>
<dbReference type="STRING" id="645134.A0A0L0H8S0"/>
<proteinExistence type="inferred from homology"/>
<evidence type="ECO:0000256" key="9">
    <source>
        <dbReference type="ARBA" id="ARBA00023180"/>
    </source>
</evidence>
<reference evidence="11 12" key="1">
    <citation type="submission" date="2009-08" db="EMBL/GenBank/DDBJ databases">
        <title>The Genome Sequence of Spizellomyces punctatus strain DAOM BR117.</title>
        <authorList>
            <consortium name="The Broad Institute Genome Sequencing Platform"/>
            <person name="Russ C."/>
            <person name="Cuomo C."/>
            <person name="Shea T."/>
            <person name="Young S.K."/>
            <person name="Zeng Q."/>
            <person name="Koehrsen M."/>
            <person name="Haas B."/>
            <person name="Borodovsky M."/>
            <person name="Guigo R."/>
            <person name="Alvarado L."/>
            <person name="Berlin A."/>
            <person name="Bochicchio J."/>
            <person name="Borenstein D."/>
            <person name="Chapman S."/>
            <person name="Chen Z."/>
            <person name="Engels R."/>
            <person name="Freedman E."/>
            <person name="Gellesch M."/>
            <person name="Goldberg J."/>
            <person name="Griggs A."/>
            <person name="Gujja S."/>
            <person name="Heiman D."/>
            <person name="Hepburn T."/>
            <person name="Howarth C."/>
            <person name="Jen D."/>
            <person name="Larson L."/>
            <person name="Lewis B."/>
            <person name="Mehta T."/>
            <person name="Park D."/>
            <person name="Pearson M."/>
            <person name="Roberts A."/>
            <person name="Saif S."/>
            <person name="Shenoy N."/>
            <person name="Sisk P."/>
            <person name="Stolte C."/>
            <person name="Sykes S."/>
            <person name="Thomson T."/>
            <person name="Walk T."/>
            <person name="White J."/>
            <person name="Yandava C."/>
            <person name="Burger G."/>
            <person name="Gray M.W."/>
            <person name="Holland P.W.H."/>
            <person name="King N."/>
            <person name="Lang F.B.F."/>
            <person name="Roger A.J."/>
            <person name="Ruiz-Trillo I."/>
            <person name="Lander E."/>
            <person name="Nusbaum C."/>
        </authorList>
    </citation>
    <scope>NUCLEOTIDE SEQUENCE [LARGE SCALE GENOMIC DNA]</scope>
    <source>
        <strain evidence="11 12">DAOM BR117</strain>
    </source>
</reference>
<feature type="transmembrane region" description="Helical" evidence="10">
    <location>
        <begin position="12"/>
        <end position="29"/>
    </location>
</feature>
<comment type="subcellular location">
    <subcellularLocation>
        <location evidence="1">Endoplasmic reticulum membrane</location>
        <topology evidence="1">Multi-pass membrane protein</topology>
    </subcellularLocation>
</comment>
<accession>A0A0L0H8S0</accession>
<sequence length="580" mass="65190">MSSEDYERTRTRVLASILVVFLLATPIWWRTTEVYRAPLPVEDIRAWKEDKTFHRTLTLNVDVAFYDHTGDGSIPTAGKLLELSEKLEADLNELYGTAERGRAVRHQGDVEESVPGELFADVKLWFRISGGLGSKYWERGQRPKDVAAKGDSWSASSLNGHYKVHVACTPPEAGKQTNIYVSSKRAVFVELPGECVDDVRVSNTLLSVIGGLFADEQTNYLKMTEQKGEAANTDWESMRTMKYASKYQVTFSLLNADPSEVLVSWDIQEAVNAYILPFFSQLSELSEFAVDSQVQNYAALPIQSQSIEKDGRTVHVLRPEALPHFINSAEWNLASVVSSAPPLNFVLYIPPQSQSPLHVVTSKNDVLDTNAFLIPRWGGVVISNAKEIGVRHFSVDDLHPIMEVYVAQLRDLLGVKHIRIRNVETLLPKAQVTYETAPDAGITLWELDQLVRRRTVQNIVDAVTTLNSLATLITNLESMVVLDDIQNQVLYALDALHQARLALEANDFSLASQHARDAFVSSEAAFFDPTMVSMLYFPDEHKYAVYMPLFVPISVPLLIAVIREIKGWKNRKKRIKQKEE</sequence>
<dbReference type="eggNOG" id="KOG2459">
    <property type="taxonomic scope" value="Eukaryota"/>
</dbReference>
<dbReference type="GO" id="GO:0042765">
    <property type="term" value="C:GPI-anchor transamidase complex"/>
    <property type="evidence" value="ECO:0007669"/>
    <property type="project" value="InterPro"/>
</dbReference>
<comment type="pathway">
    <text evidence="2">Glycolipid biosynthesis; glycosylphosphatidylinositol-anchor biosynthesis.</text>
</comment>
<dbReference type="OrthoDB" id="28748at2759"/>
<evidence type="ECO:0008006" key="13">
    <source>
        <dbReference type="Google" id="ProtNLM"/>
    </source>
</evidence>
<evidence type="ECO:0000256" key="10">
    <source>
        <dbReference type="SAM" id="Phobius"/>
    </source>
</evidence>
<protein>
    <recommendedName>
        <fullName evidence="13">GPI transamidase component PIG-S</fullName>
    </recommendedName>
</protein>
<keyword evidence="8 10" id="KW-0472">Membrane</keyword>
<dbReference type="VEuPathDB" id="FungiDB:SPPG_07263"/>
<dbReference type="Pfam" id="PF10510">
    <property type="entry name" value="PIG-S"/>
    <property type="match status" value="1"/>
</dbReference>
<dbReference type="RefSeq" id="XP_016605374.1">
    <property type="nucleotide sequence ID" value="XM_016755426.1"/>
</dbReference>
<evidence type="ECO:0000256" key="7">
    <source>
        <dbReference type="ARBA" id="ARBA00022989"/>
    </source>
</evidence>
<keyword evidence="9" id="KW-0325">Glycoprotein</keyword>
<dbReference type="InterPro" id="IPR019540">
    <property type="entry name" value="PtdIno-glycan_biosynth_class_S"/>
</dbReference>
<dbReference type="PANTHER" id="PTHR21072">
    <property type="entry name" value="GPI TRANSAMIDASE COMPONENT PIG-S"/>
    <property type="match status" value="1"/>
</dbReference>
<evidence type="ECO:0000256" key="6">
    <source>
        <dbReference type="ARBA" id="ARBA00022824"/>
    </source>
</evidence>
<dbReference type="FunCoup" id="A0A0L0H8S0">
    <property type="interactions" value="579"/>
</dbReference>
<evidence type="ECO:0000256" key="1">
    <source>
        <dbReference type="ARBA" id="ARBA00004477"/>
    </source>
</evidence>
<keyword evidence="4" id="KW-0337">GPI-anchor biosynthesis</keyword>
<keyword evidence="5 10" id="KW-0812">Transmembrane</keyword>
<keyword evidence="6" id="KW-0256">Endoplasmic reticulum</keyword>
<dbReference type="GeneID" id="27690489"/>
<evidence type="ECO:0000313" key="11">
    <source>
        <dbReference type="EMBL" id="KNC97334.1"/>
    </source>
</evidence>
<evidence type="ECO:0000256" key="5">
    <source>
        <dbReference type="ARBA" id="ARBA00022692"/>
    </source>
</evidence>
<evidence type="ECO:0000256" key="4">
    <source>
        <dbReference type="ARBA" id="ARBA00022502"/>
    </source>
</evidence>
<dbReference type="InParanoid" id="A0A0L0H8S0"/>
<dbReference type="EMBL" id="KQ257464">
    <property type="protein sequence ID" value="KNC97334.1"/>
    <property type="molecule type" value="Genomic_DNA"/>
</dbReference>
<dbReference type="GO" id="GO:0016255">
    <property type="term" value="P:attachment of GPI anchor to protein"/>
    <property type="evidence" value="ECO:0007669"/>
    <property type="project" value="InterPro"/>
</dbReference>
<dbReference type="OMA" id="AEHKYAV"/>
<organism evidence="11 12">
    <name type="scientific">Spizellomyces punctatus (strain DAOM BR117)</name>
    <dbReference type="NCBI Taxonomy" id="645134"/>
    <lineage>
        <taxon>Eukaryota</taxon>
        <taxon>Fungi</taxon>
        <taxon>Fungi incertae sedis</taxon>
        <taxon>Chytridiomycota</taxon>
        <taxon>Chytridiomycota incertae sedis</taxon>
        <taxon>Chytridiomycetes</taxon>
        <taxon>Spizellomycetales</taxon>
        <taxon>Spizellomycetaceae</taxon>
        <taxon>Spizellomyces</taxon>
    </lineage>
</organism>
<evidence type="ECO:0000256" key="8">
    <source>
        <dbReference type="ARBA" id="ARBA00023136"/>
    </source>
</evidence>
<evidence type="ECO:0000256" key="3">
    <source>
        <dbReference type="ARBA" id="ARBA00005316"/>
    </source>
</evidence>
<dbReference type="GO" id="GO:0006506">
    <property type="term" value="P:GPI anchor biosynthetic process"/>
    <property type="evidence" value="ECO:0007669"/>
    <property type="project" value="UniProtKB-UniPathway"/>
</dbReference>
<gene>
    <name evidence="11" type="ORF">SPPG_07263</name>
</gene>
<feature type="transmembrane region" description="Helical" evidence="10">
    <location>
        <begin position="543"/>
        <end position="562"/>
    </location>
</feature>
<comment type="similarity">
    <text evidence="3">Belongs to the PIGS family.</text>
</comment>
<dbReference type="UniPathway" id="UPA00196"/>
<evidence type="ECO:0000313" key="12">
    <source>
        <dbReference type="Proteomes" id="UP000053201"/>
    </source>
</evidence>
<keyword evidence="7 10" id="KW-1133">Transmembrane helix</keyword>
<name>A0A0L0H8S0_SPIPD</name>